<evidence type="ECO:0000313" key="2">
    <source>
        <dbReference type="EMBL" id="KAJ7775342.1"/>
    </source>
</evidence>
<evidence type="ECO:0000313" key="3">
    <source>
        <dbReference type="Proteomes" id="UP001215598"/>
    </source>
</evidence>
<dbReference type="EMBL" id="JARKIB010000010">
    <property type="protein sequence ID" value="KAJ7775342.1"/>
    <property type="molecule type" value="Genomic_DNA"/>
</dbReference>
<evidence type="ECO:0000256" key="1">
    <source>
        <dbReference type="SAM" id="MobiDB-lite"/>
    </source>
</evidence>
<comment type="caution">
    <text evidence="2">The sequence shown here is derived from an EMBL/GenBank/DDBJ whole genome shotgun (WGS) entry which is preliminary data.</text>
</comment>
<accession>A0AAD7NUA3</accession>
<sequence length="301" mass="33172">MSSTPAPEKRACLVEYNDRLAHWLSALHSILPADIIPRTFTDANTLTRRVAVLEKVFEYILDLTNQLNGLVKPLADPLPIPPSVFEVYTARKEQQRQIILRLKNILNVANIKHFTTAETFEAAHGRILDLRIAIESASDPTVELPPPRATRVPKKMGVTRPERPLSAGDHAYPTGIGSSATPTGTAAATDGVVHRTTASQQFRGTPLRASAVPGFRPSFPPRLPPTREPMAWRDFCASQHNEAAIATLPASTAPARPVLPSIKYVWRSAAMGKIDRLAVDIRNFEIEYNLGHYNHGEGFQL</sequence>
<proteinExistence type="predicted"/>
<organism evidence="2 3">
    <name type="scientific">Mycena metata</name>
    <dbReference type="NCBI Taxonomy" id="1033252"/>
    <lineage>
        <taxon>Eukaryota</taxon>
        <taxon>Fungi</taxon>
        <taxon>Dikarya</taxon>
        <taxon>Basidiomycota</taxon>
        <taxon>Agaricomycotina</taxon>
        <taxon>Agaricomycetes</taxon>
        <taxon>Agaricomycetidae</taxon>
        <taxon>Agaricales</taxon>
        <taxon>Marasmiineae</taxon>
        <taxon>Mycenaceae</taxon>
        <taxon>Mycena</taxon>
    </lineage>
</organism>
<keyword evidence="3" id="KW-1185">Reference proteome</keyword>
<reference evidence="2" key="1">
    <citation type="submission" date="2023-03" db="EMBL/GenBank/DDBJ databases">
        <title>Massive genome expansion in bonnet fungi (Mycena s.s.) driven by repeated elements and novel gene families across ecological guilds.</title>
        <authorList>
            <consortium name="Lawrence Berkeley National Laboratory"/>
            <person name="Harder C.B."/>
            <person name="Miyauchi S."/>
            <person name="Viragh M."/>
            <person name="Kuo A."/>
            <person name="Thoen E."/>
            <person name="Andreopoulos B."/>
            <person name="Lu D."/>
            <person name="Skrede I."/>
            <person name="Drula E."/>
            <person name="Henrissat B."/>
            <person name="Morin E."/>
            <person name="Kohler A."/>
            <person name="Barry K."/>
            <person name="LaButti K."/>
            <person name="Morin E."/>
            <person name="Salamov A."/>
            <person name="Lipzen A."/>
            <person name="Mereny Z."/>
            <person name="Hegedus B."/>
            <person name="Baldrian P."/>
            <person name="Stursova M."/>
            <person name="Weitz H."/>
            <person name="Taylor A."/>
            <person name="Grigoriev I.V."/>
            <person name="Nagy L.G."/>
            <person name="Martin F."/>
            <person name="Kauserud H."/>
        </authorList>
    </citation>
    <scope>NUCLEOTIDE SEQUENCE</scope>
    <source>
        <strain evidence="2">CBHHK182m</strain>
    </source>
</reference>
<gene>
    <name evidence="2" type="ORF">B0H16DRAFT_1712924</name>
</gene>
<feature type="region of interest" description="Disordered" evidence="1">
    <location>
        <begin position="141"/>
        <end position="175"/>
    </location>
</feature>
<protein>
    <submittedName>
        <fullName evidence="2">Uncharacterized protein</fullName>
    </submittedName>
</protein>
<dbReference type="Proteomes" id="UP001215598">
    <property type="component" value="Unassembled WGS sequence"/>
</dbReference>
<name>A0AAD7NUA3_9AGAR</name>
<dbReference type="AlphaFoldDB" id="A0AAD7NUA3"/>